<sequence length="312" mass="33962">MRNVVALTCSPHLMLMSRKFAKITEGIMTSHGCFLCLLLLTVILIEPSEANCQNYFTKKEWNTTTLHKLPENITVKIMNKSEDIIVCSLMEAKDCNITEETCFLRDCFKDKNNMDYKPPCNETDENISVPFYHFMCLTNIAKGLRDKTNGGSQKPTAEDICKVYEKVCKRDSPNPAAKTTTPTACTTTTPTTEATTNKTTATPSATTTAEATTNKTTATPSATTTAEATTNKTTATPSATTNKTMATPSATTTTTEATTKNPQVSTTAVSTITTPSSPLNLQQKDETLQGESAGKKARSKLVLFVTFSYFSK</sequence>
<evidence type="ECO:0000313" key="3">
    <source>
        <dbReference type="RefSeq" id="XP_005751059.2"/>
    </source>
</evidence>
<feature type="non-terminal residue" evidence="3">
    <location>
        <position position="312"/>
    </location>
</feature>
<evidence type="ECO:0000256" key="1">
    <source>
        <dbReference type="SAM" id="MobiDB-lite"/>
    </source>
</evidence>
<gene>
    <name evidence="3" type="primary">LOC102194806</name>
</gene>
<evidence type="ECO:0000313" key="2">
    <source>
        <dbReference type="Proteomes" id="UP000695023"/>
    </source>
</evidence>
<feature type="region of interest" description="Disordered" evidence="1">
    <location>
        <begin position="171"/>
        <end position="296"/>
    </location>
</feature>
<dbReference type="GeneID" id="102194806"/>
<protein>
    <submittedName>
        <fullName evidence="3">Mucin-5AC-like</fullName>
    </submittedName>
</protein>
<name>A0A9Y3VT89_9CICH</name>
<feature type="compositionally biased region" description="Polar residues" evidence="1">
    <location>
        <begin position="260"/>
        <end position="282"/>
    </location>
</feature>
<accession>A0A9Y3VT89</accession>
<reference evidence="3" key="1">
    <citation type="submission" date="2025-08" db="UniProtKB">
        <authorList>
            <consortium name="RefSeq"/>
        </authorList>
    </citation>
    <scope>IDENTIFICATION</scope>
</reference>
<keyword evidence="2" id="KW-1185">Reference proteome</keyword>
<dbReference type="RefSeq" id="XP_005751059.2">
    <property type="nucleotide sequence ID" value="XM_005751002.2"/>
</dbReference>
<dbReference type="AlphaFoldDB" id="A0A9Y3VT89"/>
<dbReference type="Proteomes" id="UP000695023">
    <property type="component" value="Unplaced"/>
</dbReference>
<organism evidence="2 3">
    <name type="scientific">Pundamilia nyererei</name>
    <dbReference type="NCBI Taxonomy" id="303518"/>
    <lineage>
        <taxon>Eukaryota</taxon>
        <taxon>Metazoa</taxon>
        <taxon>Chordata</taxon>
        <taxon>Craniata</taxon>
        <taxon>Vertebrata</taxon>
        <taxon>Euteleostomi</taxon>
        <taxon>Actinopterygii</taxon>
        <taxon>Neopterygii</taxon>
        <taxon>Teleostei</taxon>
        <taxon>Neoteleostei</taxon>
        <taxon>Acanthomorphata</taxon>
        <taxon>Ovalentaria</taxon>
        <taxon>Cichlomorphae</taxon>
        <taxon>Cichliformes</taxon>
        <taxon>Cichlidae</taxon>
        <taxon>African cichlids</taxon>
        <taxon>Pseudocrenilabrinae</taxon>
        <taxon>Haplochromini</taxon>
        <taxon>Pundamilia</taxon>
    </lineage>
</organism>
<feature type="compositionally biased region" description="Low complexity" evidence="1">
    <location>
        <begin position="173"/>
        <end position="259"/>
    </location>
</feature>
<proteinExistence type="predicted"/>